<organism evidence="2 3">
    <name type="scientific">Shinella sedimenti</name>
    <dbReference type="NCBI Taxonomy" id="2919913"/>
    <lineage>
        <taxon>Bacteria</taxon>
        <taxon>Pseudomonadati</taxon>
        <taxon>Pseudomonadota</taxon>
        <taxon>Alphaproteobacteria</taxon>
        <taxon>Hyphomicrobiales</taxon>
        <taxon>Rhizobiaceae</taxon>
        <taxon>Shinella</taxon>
    </lineage>
</organism>
<evidence type="ECO:0000313" key="2">
    <source>
        <dbReference type="EMBL" id="MCJ8151847.1"/>
    </source>
</evidence>
<keyword evidence="1" id="KW-0732">Signal</keyword>
<comment type="caution">
    <text evidence="2">The sequence shown here is derived from an EMBL/GenBank/DDBJ whole genome shotgun (WGS) entry which is preliminary data.</text>
</comment>
<keyword evidence="3" id="KW-1185">Reference proteome</keyword>
<evidence type="ECO:0000313" key="3">
    <source>
        <dbReference type="Proteomes" id="UP001201844"/>
    </source>
</evidence>
<sequence>MNEKTFQAPAFVLSLSLSLLASLSGASAQGPGDSAYLERRNDHGIVVYCSGKGLLDPDAEQFFKVGTDEIFGEVENTPEADLHEQMGRDGISYLQGEEQSLADLAEANGVGVAEVCGQYKAQITLGRMMAKNKAGK</sequence>
<evidence type="ECO:0000256" key="1">
    <source>
        <dbReference type="SAM" id="SignalP"/>
    </source>
</evidence>
<feature type="signal peptide" evidence="1">
    <location>
        <begin position="1"/>
        <end position="28"/>
    </location>
</feature>
<dbReference type="RefSeq" id="WP_241605406.1">
    <property type="nucleotide sequence ID" value="NZ_JAKVIN010000011.1"/>
</dbReference>
<gene>
    <name evidence="2" type="ORF">MKI86_22170</name>
</gene>
<dbReference type="EMBL" id="JAKVIN010000011">
    <property type="protein sequence ID" value="MCJ8151847.1"/>
    <property type="molecule type" value="Genomic_DNA"/>
</dbReference>
<name>A0ABT0CTB2_9HYPH</name>
<accession>A0ABT0CTB2</accession>
<feature type="chain" id="PRO_5045838254" evidence="1">
    <location>
        <begin position="29"/>
        <end position="136"/>
    </location>
</feature>
<geneLocation type="plasmid" evidence="2">
    <name>unnamed</name>
</geneLocation>
<protein>
    <submittedName>
        <fullName evidence="2">Uncharacterized protein</fullName>
    </submittedName>
</protein>
<keyword evidence="2" id="KW-0614">Plasmid</keyword>
<reference evidence="2 3" key="1">
    <citation type="submission" date="2022-02" db="EMBL/GenBank/DDBJ databases">
        <title>Shinella B3.7 sp. nov., isolated from Sediment (Zhairuo Island).</title>
        <authorList>
            <person name="Chen G."/>
        </authorList>
    </citation>
    <scope>NUCLEOTIDE SEQUENCE [LARGE SCALE GENOMIC DNA]</scope>
    <source>
        <strain evidence="2 3">B3.7</strain>
        <plasmid evidence="2">unnamed</plasmid>
    </source>
</reference>
<dbReference type="Proteomes" id="UP001201844">
    <property type="component" value="Unassembled WGS sequence"/>
</dbReference>
<proteinExistence type="predicted"/>